<evidence type="ECO:0000313" key="2">
    <source>
        <dbReference type="Proteomes" id="UP001055879"/>
    </source>
</evidence>
<comment type="caution">
    <text evidence="1">The sequence shown here is derived from an EMBL/GenBank/DDBJ whole genome shotgun (WGS) entry which is preliminary data.</text>
</comment>
<proteinExistence type="predicted"/>
<reference evidence="1 2" key="2">
    <citation type="journal article" date="2022" name="Mol. Ecol. Resour.">
        <title>The genomes of chicory, endive, great burdock and yacon provide insights into Asteraceae paleo-polyploidization history and plant inulin production.</title>
        <authorList>
            <person name="Fan W."/>
            <person name="Wang S."/>
            <person name="Wang H."/>
            <person name="Wang A."/>
            <person name="Jiang F."/>
            <person name="Liu H."/>
            <person name="Zhao H."/>
            <person name="Xu D."/>
            <person name="Zhang Y."/>
        </authorList>
    </citation>
    <scope>NUCLEOTIDE SEQUENCE [LARGE SCALE GENOMIC DNA]</scope>
    <source>
        <strain evidence="2">cv. Niubang</strain>
    </source>
</reference>
<dbReference type="EMBL" id="CM042048">
    <property type="protein sequence ID" value="KAI3757514.1"/>
    <property type="molecule type" value="Genomic_DNA"/>
</dbReference>
<evidence type="ECO:0000313" key="1">
    <source>
        <dbReference type="EMBL" id="KAI3757514.1"/>
    </source>
</evidence>
<organism evidence="1 2">
    <name type="scientific">Arctium lappa</name>
    <name type="common">Greater burdock</name>
    <name type="synonym">Lappa major</name>
    <dbReference type="NCBI Taxonomy" id="4217"/>
    <lineage>
        <taxon>Eukaryota</taxon>
        <taxon>Viridiplantae</taxon>
        <taxon>Streptophyta</taxon>
        <taxon>Embryophyta</taxon>
        <taxon>Tracheophyta</taxon>
        <taxon>Spermatophyta</taxon>
        <taxon>Magnoliopsida</taxon>
        <taxon>eudicotyledons</taxon>
        <taxon>Gunneridae</taxon>
        <taxon>Pentapetalae</taxon>
        <taxon>asterids</taxon>
        <taxon>campanulids</taxon>
        <taxon>Asterales</taxon>
        <taxon>Asteraceae</taxon>
        <taxon>Carduoideae</taxon>
        <taxon>Cardueae</taxon>
        <taxon>Arctiinae</taxon>
        <taxon>Arctium</taxon>
    </lineage>
</organism>
<protein>
    <submittedName>
        <fullName evidence="1">Uncharacterized protein</fullName>
    </submittedName>
</protein>
<accession>A0ACB9EEY5</accession>
<name>A0ACB9EEY5_ARCLA</name>
<sequence>MRFMMLLRRIFIIPTTVNHRCRRRCSVSKFSLRRRFWSSPSATNHENSIIHNKNLQNVGLFPVLNRLRPNSLSRFAIAASFISAAVAASYVIFLNDDDDVEFKEKQQSKKHGFGDFTIDRSNESLRRILETMKHTGVAVSVLFKSLSSVLSSANHEVRSGFEGRVAALLADIVAADETRRAAIVGAGGGVVLDWLLDSVALNRGGNYEAQAESARALAYLIADSNVSQAVLGRPHAIPNLLRFIFSAQPHPWEQQKRPSSYDIVDPLKGRSMLIAAIMDIVTSNCDNVAKVRHKPMLSGKAAMRDIAAALQVVEEGGMYLDERPGSEDDGDDITGLKGIGIKVLGGTTFVGLSRRNGSMEQSDASHSAKVTSTPKTKTILFNKISDNSTARKSLSLTVIPGLWDDLHSQHVAVPFAAWALANWAMASDVNRSHIQELDHDGHAIMNALVAPERSVKWHGSLVARLLLEDQNLPSDDFVPDWGSNLLSTVSQASKSDDIPLTQVALSAFLLSIERCPGAQKAVMEKSLYLMRETAKRMKNHESVQEALAKGLELLCTQNMHLSLDEGEKWSSILLQWVFGDTSADATRSSAIKILSHILEDYAPSSIPISQGWLAILLTDILKYRMSSLKGSAQPRDKVKTQIDQANVISGTLAANQLAGAVVSLAVNQLGTEFGNGDSSAFEDLLCVEPFVVPFKNLKKDSVPKVNAADSALATLKGIKTMSEICSDDSFCQTRIIDYGVISLLRRLLLRDDYEKLAAIEAYNASTDMEPMDQSASVPDARDPSSVRVPPVAHIRRHAARFLAVLSVHPKVKKMILNDKVWCEWLEECANGKVSGCNDLKTQSYARATLLNIFCNDDDARDTINSDQPYSSVSDKKRRCPHFTEMIYLINPNLPHWKYPVKERWESVVGTPMEKENPINPFSEIDEGHLDGDSSPLTKDLVGNNMRNTNSRSVSHSDPSLDVVFVHGLRGGPFKSWRFSECKSSSKSGLVEKIDEEAGKQGTFWPAEWLSADFPHARLFSIKYKTNLTQWSGASLPLQEVSSMLLEKLIAAGIGDRPVVFVTHSMGGLVVKQMLHQARMENRDNIVSNTVGVVFYSCPHFGSKLADLPWRMGFVLRPAPSIGELRRGSPRLVELNDFIRRLHKKGSLDVLSFCETKVTPIVEGYGGWAFRLEIVPIESSYPGYGKLVVLESTDHVNSCKPISRSDPSYNETLQLLHKLRARVHENTYSRCT</sequence>
<dbReference type="Proteomes" id="UP001055879">
    <property type="component" value="Linkage Group LG02"/>
</dbReference>
<reference evidence="2" key="1">
    <citation type="journal article" date="2022" name="Mol. Ecol. Resour.">
        <title>The genomes of chicory, endive, great burdock and yacon provide insights into Asteraceae palaeo-polyploidization history and plant inulin production.</title>
        <authorList>
            <person name="Fan W."/>
            <person name="Wang S."/>
            <person name="Wang H."/>
            <person name="Wang A."/>
            <person name="Jiang F."/>
            <person name="Liu H."/>
            <person name="Zhao H."/>
            <person name="Xu D."/>
            <person name="Zhang Y."/>
        </authorList>
    </citation>
    <scope>NUCLEOTIDE SEQUENCE [LARGE SCALE GENOMIC DNA]</scope>
    <source>
        <strain evidence="2">cv. Niubang</strain>
    </source>
</reference>
<keyword evidence="2" id="KW-1185">Reference proteome</keyword>
<gene>
    <name evidence="1" type="ORF">L6452_05054</name>
</gene>